<dbReference type="STRING" id="1069081.SAMN05660197_1431"/>
<dbReference type="GO" id="GO:0006089">
    <property type="term" value="P:lactate metabolic process"/>
    <property type="evidence" value="ECO:0007669"/>
    <property type="project" value="TreeGrafter"/>
</dbReference>
<evidence type="ECO:0000256" key="7">
    <source>
        <dbReference type="PIRSR" id="PIRSR000102-3"/>
    </source>
</evidence>
<evidence type="ECO:0000256" key="4">
    <source>
        <dbReference type="HAMAP-Rule" id="MF_00487"/>
    </source>
</evidence>
<protein>
    <recommendedName>
        <fullName evidence="4">Malate dehydrogenase</fullName>
        <ecNumber evidence="4">1.1.1.37</ecNumber>
    </recommendedName>
</protein>
<feature type="binding site" evidence="4 7">
    <location>
        <begin position="122"/>
        <end position="124"/>
    </location>
    <ligand>
        <name>NAD(+)</name>
        <dbReference type="ChEBI" id="CHEBI:57540"/>
    </ligand>
</feature>
<proteinExistence type="inferred from homology"/>
<dbReference type="CDD" id="cd01339">
    <property type="entry name" value="LDH-like_MDH"/>
    <property type="match status" value="1"/>
</dbReference>
<dbReference type="GO" id="GO:0030060">
    <property type="term" value="F:L-malate dehydrogenase (NAD+) activity"/>
    <property type="evidence" value="ECO:0007669"/>
    <property type="project" value="UniProtKB-UniRule"/>
</dbReference>
<dbReference type="SUPFAM" id="SSF51735">
    <property type="entry name" value="NAD(P)-binding Rossmann-fold domains"/>
    <property type="match status" value="1"/>
</dbReference>
<evidence type="ECO:0000313" key="11">
    <source>
        <dbReference type="Proteomes" id="UP000192602"/>
    </source>
</evidence>
<comment type="similarity">
    <text evidence="4">Belongs to the LDH/MDH superfamily. MDH type 3 family.</text>
</comment>
<dbReference type="PANTHER" id="PTHR43128:SF16">
    <property type="entry name" value="L-LACTATE DEHYDROGENASE"/>
    <property type="match status" value="1"/>
</dbReference>
<sequence>MPKGSKVSIVGAGGNVGSIVAYSIAMQGLAHEVILVDRDKDRARGKALDMNQAAAALRTHSVVKAAESYEDIADSKVVVITAGFPRKPGMSRDDLLFANADIVSEVTENVVKHAPDSIIIVVTNPLDTMTYVALKKSGFPKNRVIGMAGILDGARMTHFIYEKLGFGAGQIRATVIGGHGDYMVPLPRYSTVAGIPITDLLTPGELAEVVEATKKGGAQIVKLMGTSAYFAPGKATAIMVEAILKDSKKIYPCSTLLEGEYGVHGIPNGVPVTLGADGVEEIIELQLTPKEREEFDRSVASVKELIDILESQDYFGEKK</sequence>
<dbReference type="SUPFAM" id="SSF56327">
    <property type="entry name" value="LDH C-terminal domain-like"/>
    <property type="match status" value="1"/>
</dbReference>
<feature type="binding site" evidence="4 7">
    <location>
        <position position="37"/>
    </location>
    <ligand>
        <name>NAD(+)</name>
        <dbReference type="ChEBI" id="CHEBI:57540"/>
    </ligand>
</feature>
<dbReference type="Gene3D" id="3.40.50.720">
    <property type="entry name" value="NAD(P)-binding Rossmann-like Domain"/>
    <property type="match status" value="1"/>
</dbReference>
<feature type="domain" description="Lactate/malate dehydrogenase N-terminal" evidence="8">
    <location>
        <begin position="6"/>
        <end position="146"/>
    </location>
</feature>
<feature type="binding site" evidence="7">
    <location>
        <begin position="11"/>
        <end position="17"/>
    </location>
    <ligand>
        <name>NAD(+)</name>
        <dbReference type="ChEBI" id="CHEBI:57540"/>
    </ligand>
</feature>
<feature type="active site" description="Proton acceptor" evidence="4 5">
    <location>
        <position position="179"/>
    </location>
</feature>
<name>A0A1W1WTT3_9BACT</name>
<organism evidence="10 11">
    <name type="scientific">Nitratiruptor tergarcus DSM 16512</name>
    <dbReference type="NCBI Taxonomy" id="1069081"/>
    <lineage>
        <taxon>Bacteria</taxon>
        <taxon>Pseudomonadati</taxon>
        <taxon>Campylobacterota</taxon>
        <taxon>Epsilonproteobacteria</taxon>
        <taxon>Nautiliales</taxon>
        <taxon>Nitratiruptoraceae</taxon>
        <taxon>Nitratiruptor</taxon>
    </lineage>
</organism>
<dbReference type="GO" id="GO:0006099">
    <property type="term" value="P:tricarboxylic acid cycle"/>
    <property type="evidence" value="ECO:0007669"/>
    <property type="project" value="UniProtKB-UniRule"/>
</dbReference>
<dbReference type="RefSeq" id="WP_084275828.1">
    <property type="nucleotide sequence ID" value="NZ_AP026671.1"/>
</dbReference>
<dbReference type="InterPro" id="IPR022383">
    <property type="entry name" value="Lactate/malate_DH_C"/>
</dbReference>
<evidence type="ECO:0000256" key="6">
    <source>
        <dbReference type="PIRSR" id="PIRSR000102-2"/>
    </source>
</evidence>
<dbReference type="PRINTS" id="PR00086">
    <property type="entry name" value="LLDHDRGNASE"/>
</dbReference>
<keyword evidence="11" id="KW-1185">Reference proteome</keyword>
<evidence type="ECO:0000256" key="1">
    <source>
        <dbReference type="ARBA" id="ARBA00022532"/>
    </source>
</evidence>
<feature type="binding site" evidence="4 6">
    <location>
        <position position="86"/>
    </location>
    <ligand>
        <name>substrate</name>
    </ligand>
</feature>
<keyword evidence="1 4" id="KW-0816">Tricarboxylic acid cycle</keyword>
<evidence type="ECO:0000313" key="10">
    <source>
        <dbReference type="EMBL" id="SMC09612.1"/>
    </source>
</evidence>
<dbReference type="PANTHER" id="PTHR43128">
    <property type="entry name" value="L-2-HYDROXYCARBOXYLATE DEHYDROGENASE (NAD(P)(+))"/>
    <property type="match status" value="1"/>
</dbReference>
<feature type="binding site" evidence="4 6">
    <location>
        <position position="92"/>
    </location>
    <ligand>
        <name>substrate</name>
    </ligand>
</feature>
<dbReference type="HAMAP" id="MF_00487">
    <property type="entry name" value="Malate_dehydrog_3"/>
    <property type="match status" value="1"/>
</dbReference>
<comment type="function">
    <text evidence="4">Catalyzes the reversible oxidation of malate to oxaloacetate.</text>
</comment>
<dbReference type="FunFam" id="3.40.50.720:FF:000018">
    <property type="entry name" value="Malate dehydrogenase"/>
    <property type="match status" value="1"/>
</dbReference>
<dbReference type="Proteomes" id="UP000192602">
    <property type="component" value="Unassembled WGS sequence"/>
</dbReference>
<dbReference type="EMBL" id="FWWZ01000001">
    <property type="protein sequence ID" value="SMC09612.1"/>
    <property type="molecule type" value="Genomic_DNA"/>
</dbReference>
<dbReference type="InterPro" id="IPR001557">
    <property type="entry name" value="L-lactate/malate_DH"/>
</dbReference>
<dbReference type="GO" id="GO:0004459">
    <property type="term" value="F:L-lactate dehydrogenase (NAD+) activity"/>
    <property type="evidence" value="ECO:0007669"/>
    <property type="project" value="TreeGrafter"/>
</dbReference>
<dbReference type="NCBIfam" id="NF004863">
    <property type="entry name" value="PRK06223.1"/>
    <property type="match status" value="1"/>
</dbReference>
<dbReference type="NCBIfam" id="TIGR01763">
    <property type="entry name" value="MalateDH_bact"/>
    <property type="match status" value="1"/>
</dbReference>
<dbReference type="InterPro" id="IPR011275">
    <property type="entry name" value="Malate_DH_type3"/>
</dbReference>
<comment type="catalytic activity">
    <reaction evidence="4">
        <text>(S)-malate + NAD(+) = oxaloacetate + NADH + H(+)</text>
        <dbReference type="Rhea" id="RHEA:21432"/>
        <dbReference type="ChEBI" id="CHEBI:15378"/>
        <dbReference type="ChEBI" id="CHEBI:15589"/>
        <dbReference type="ChEBI" id="CHEBI:16452"/>
        <dbReference type="ChEBI" id="CHEBI:57540"/>
        <dbReference type="ChEBI" id="CHEBI:57945"/>
        <dbReference type="EC" id="1.1.1.37"/>
    </reaction>
</comment>
<dbReference type="Gene3D" id="3.90.110.10">
    <property type="entry name" value="Lactate dehydrogenase/glycoside hydrolase, family 4, C-terminal"/>
    <property type="match status" value="1"/>
</dbReference>
<dbReference type="OrthoDB" id="9802969at2"/>
<feature type="binding site" evidence="4 6">
    <location>
        <position position="155"/>
    </location>
    <ligand>
        <name>substrate</name>
    </ligand>
</feature>
<dbReference type="AlphaFoldDB" id="A0A1W1WTT3"/>
<dbReference type="Pfam" id="PF02866">
    <property type="entry name" value="Ldh_1_C"/>
    <property type="match status" value="1"/>
</dbReference>
<evidence type="ECO:0000256" key="2">
    <source>
        <dbReference type="ARBA" id="ARBA00023002"/>
    </source>
</evidence>
<feature type="domain" description="Lactate/malate dehydrogenase C-terminal" evidence="9">
    <location>
        <begin position="151"/>
        <end position="307"/>
    </location>
</feature>
<dbReference type="InterPro" id="IPR015955">
    <property type="entry name" value="Lactate_DH/Glyco_Ohase_4_C"/>
</dbReference>
<dbReference type="EC" id="1.1.1.37" evidence="4"/>
<gene>
    <name evidence="4" type="primary">mdh</name>
    <name evidence="10" type="ORF">SAMN05660197_1431</name>
</gene>
<dbReference type="InterPro" id="IPR001236">
    <property type="entry name" value="Lactate/malate_DH_N"/>
</dbReference>
<keyword evidence="3 4" id="KW-0520">NAD</keyword>
<keyword evidence="2 4" id="KW-0560">Oxidoreductase</keyword>
<feature type="binding site" evidence="4 6">
    <location>
        <position position="124"/>
    </location>
    <ligand>
        <name>substrate</name>
    </ligand>
</feature>
<comment type="caution">
    <text evidence="4">Lacks conserved residue(s) required for the propagation of feature annotation.</text>
</comment>
<evidence type="ECO:0000256" key="5">
    <source>
        <dbReference type="PIRSR" id="PIRSR000102-1"/>
    </source>
</evidence>
<reference evidence="11" key="1">
    <citation type="submission" date="2017-04" db="EMBL/GenBank/DDBJ databases">
        <authorList>
            <person name="Varghese N."/>
            <person name="Submissions S."/>
        </authorList>
    </citation>
    <scope>NUCLEOTIDE SEQUENCE [LARGE SCALE GENOMIC DNA]</scope>
    <source>
        <strain evidence="11">DSM 16512</strain>
    </source>
</reference>
<feature type="binding site" evidence="4 7">
    <location>
        <position position="99"/>
    </location>
    <ligand>
        <name>NAD(+)</name>
        <dbReference type="ChEBI" id="CHEBI:57540"/>
    </ligand>
</feature>
<evidence type="ECO:0000256" key="3">
    <source>
        <dbReference type="ARBA" id="ARBA00023027"/>
    </source>
</evidence>
<dbReference type="Pfam" id="PF00056">
    <property type="entry name" value="Ldh_1_N"/>
    <property type="match status" value="1"/>
</dbReference>
<accession>A0A1W1WTT3</accession>
<evidence type="ECO:0000259" key="9">
    <source>
        <dbReference type="Pfam" id="PF02866"/>
    </source>
</evidence>
<dbReference type="PIRSF" id="PIRSF000102">
    <property type="entry name" value="Lac_mal_DH"/>
    <property type="match status" value="1"/>
</dbReference>
<dbReference type="InterPro" id="IPR036291">
    <property type="entry name" value="NAD(P)-bd_dom_sf"/>
</dbReference>
<evidence type="ECO:0000259" key="8">
    <source>
        <dbReference type="Pfam" id="PF00056"/>
    </source>
</evidence>